<evidence type="ECO:0000256" key="4">
    <source>
        <dbReference type="SAM" id="Phobius"/>
    </source>
</evidence>
<evidence type="ECO:0000259" key="6">
    <source>
        <dbReference type="Pfam" id="PF14380"/>
    </source>
</evidence>
<evidence type="ECO:0000313" key="8">
    <source>
        <dbReference type="Proteomes" id="UP001141806"/>
    </source>
</evidence>
<dbReference type="Pfam" id="PF14380">
    <property type="entry name" value="WAK_assoc"/>
    <property type="match status" value="1"/>
</dbReference>
<dbReference type="AlphaFoldDB" id="A0A9Q0KPK9"/>
<dbReference type="GO" id="GO:0016020">
    <property type="term" value="C:membrane"/>
    <property type="evidence" value="ECO:0007669"/>
    <property type="project" value="UniProtKB-SubCell"/>
</dbReference>
<dbReference type="Proteomes" id="UP001141806">
    <property type="component" value="Unassembled WGS sequence"/>
</dbReference>
<dbReference type="PANTHER" id="PTHR33138:SF75">
    <property type="entry name" value="WALL-ASSOCIATED RECEPTOR KINASE GALACTURONAN-BINDING DOMAIN-CONTAINING PROTEIN"/>
    <property type="match status" value="1"/>
</dbReference>
<evidence type="ECO:0000256" key="1">
    <source>
        <dbReference type="ARBA" id="ARBA00004167"/>
    </source>
</evidence>
<keyword evidence="4" id="KW-1133">Transmembrane helix</keyword>
<gene>
    <name evidence="7" type="ORF">NE237_007510</name>
</gene>
<keyword evidence="8" id="KW-1185">Reference proteome</keyword>
<organism evidence="7 8">
    <name type="scientific">Protea cynaroides</name>
    <dbReference type="NCBI Taxonomy" id="273540"/>
    <lineage>
        <taxon>Eukaryota</taxon>
        <taxon>Viridiplantae</taxon>
        <taxon>Streptophyta</taxon>
        <taxon>Embryophyta</taxon>
        <taxon>Tracheophyta</taxon>
        <taxon>Spermatophyta</taxon>
        <taxon>Magnoliopsida</taxon>
        <taxon>Proteales</taxon>
        <taxon>Proteaceae</taxon>
        <taxon>Protea</taxon>
    </lineage>
</organism>
<feature type="domain" description="Wall-associated receptor kinase galacturonan-binding" evidence="5">
    <location>
        <begin position="106"/>
        <end position="169"/>
    </location>
</feature>
<dbReference type="EMBL" id="JAMYWD010000004">
    <property type="protein sequence ID" value="KAJ4974336.1"/>
    <property type="molecule type" value="Genomic_DNA"/>
</dbReference>
<dbReference type="InterPro" id="IPR025287">
    <property type="entry name" value="WAK_GUB"/>
</dbReference>
<evidence type="ECO:0000256" key="2">
    <source>
        <dbReference type="ARBA" id="ARBA00022729"/>
    </source>
</evidence>
<dbReference type="InterPro" id="IPR032872">
    <property type="entry name" value="WAK_assoc_C"/>
</dbReference>
<dbReference type="OrthoDB" id="635050at2759"/>
<comment type="subcellular location">
    <subcellularLocation>
        <location evidence="1">Membrane</location>
        <topology evidence="1">Single-pass membrane protein</topology>
    </subcellularLocation>
</comment>
<keyword evidence="4" id="KW-0812">Transmembrane</keyword>
<feature type="transmembrane region" description="Helical" evidence="4">
    <location>
        <begin position="74"/>
        <end position="93"/>
    </location>
</feature>
<comment type="caution">
    <text evidence="7">The sequence shown here is derived from an EMBL/GenBank/DDBJ whole genome shotgun (WGS) entry which is preliminary data.</text>
</comment>
<keyword evidence="4" id="KW-0472">Membrane</keyword>
<feature type="domain" description="Wall-associated receptor kinase C-terminal" evidence="6">
    <location>
        <begin position="223"/>
        <end position="314"/>
    </location>
</feature>
<dbReference type="PANTHER" id="PTHR33138">
    <property type="entry name" value="OS01G0690200 PROTEIN"/>
    <property type="match status" value="1"/>
</dbReference>
<keyword evidence="2" id="KW-0732">Signal</keyword>
<evidence type="ECO:0000256" key="3">
    <source>
        <dbReference type="ARBA" id="ARBA00023180"/>
    </source>
</evidence>
<sequence>MSIIKLQGTRTIKEQSSFTNASSHHPTYFSTKNPTYISPSPPNPLTSSVLILSPPVFLSSITSSQMSYSFRNRVLFPVLINTAFFFLLLTAVIQEAKSVDPKFEHCEPRSCGHGPNISYPFWIPVFQNQYCGYPGYEVSCLNEEPALLISNESYLITDIFYANHSLPVVSAKAESNNCPVPLHNLTLQDTPYQFSSTPSNLFFFYNCSISVKSITGSFQTIDCGTSINGNYSFAYFEGSGTTLSHSRNICQSKVTAPVDTNGMNNSELQEISNSALLKRGFLLKWTGNRNCSKCEASGGRCGFNNEEFWCFCPNGSHGVSCTSLGSTLNWTKPAIGIVPWLR</sequence>
<keyword evidence="3" id="KW-0325">Glycoprotein</keyword>
<name>A0A9Q0KPK9_9MAGN</name>
<protein>
    <submittedName>
        <fullName evidence="7">Uncharacterized protein</fullName>
    </submittedName>
</protein>
<proteinExistence type="predicted"/>
<dbReference type="GO" id="GO:0030247">
    <property type="term" value="F:polysaccharide binding"/>
    <property type="evidence" value="ECO:0007669"/>
    <property type="project" value="InterPro"/>
</dbReference>
<evidence type="ECO:0000313" key="7">
    <source>
        <dbReference type="EMBL" id="KAJ4974336.1"/>
    </source>
</evidence>
<reference evidence="7" key="1">
    <citation type="journal article" date="2023" name="Plant J.">
        <title>The genome of the king protea, Protea cynaroides.</title>
        <authorList>
            <person name="Chang J."/>
            <person name="Duong T.A."/>
            <person name="Schoeman C."/>
            <person name="Ma X."/>
            <person name="Roodt D."/>
            <person name="Barker N."/>
            <person name="Li Z."/>
            <person name="Van de Peer Y."/>
            <person name="Mizrachi E."/>
        </authorList>
    </citation>
    <scope>NUCLEOTIDE SEQUENCE</scope>
    <source>
        <tissue evidence="7">Young leaves</tissue>
    </source>
</reference>
<dbReference type="Pfam" id="PF13947">
    <property type="entry name" value="GUB_WAK_bind"/>
    <property type="match status" value="1"/>
</dbReference>
<evidence type="ECO:0000259" key="5">
    <source>
        <dbReference type="Pfam" id="PF13947"/>
    </source>
</evidence>
<accession>A0A9Q0KPK9</accession>